<keyword evidence="1" id="KW-1133">Transmembrane helix</keyword>
<dbReference type="InParanoid" id="D2V2K8"/>
<dbReference type="Gene3D" id="3.30.70.1230">
    <property type="entry name" value="Nucleotide cyclase"/>
    <property type="match status" value="1"/>
</dbReference>
<dbReference type="OMA" id="IETHTEY"/>
<dbReference type="VEuPathDB" id="AmoebaDB:NAEGRDRAFT_46189"/>
<dbReference type="KEGG" id="ngr:NAEGRDRAFT_46189"/>
<name>D2V2K8_NAEGR</name>
<dbReference type="Proteomes" id="UP000006671">
    <property type="component" value="Unassembled WGS sequence"/>
</dbReference>
<evidence type="ECO:0000313" key="2">
    <source>
        <dbReference type="EMBL" id="EFC49079.1"/>
    </source>
</evidence>
<dbReference type="SUPFAM" id="SSF55073">
    <property type="entry name" value="Nucleotide cyclase"/>
    <property type="match status" value="1"/>
</dbReference>
<reference evidence="2 3" key="1">
    <citation type="journal article" date="2010" name="Cell">
        <title>The genome of Naegleria gruberi illuminates early eukaryotic versatility.</title>
        <authorList>
            <person name="Fritz-Laylin L.K."/>
            <person name="Prochnik S.E."/>
            <person name="Ginger M.L."/>
            <person name="Dacks J.B."/>
            <person name="Carpenter M.L."/>
            <person name="Field M.C."/>
            <person name="Kuo A."/>
            <person name="Paredez A."/>
            <person name="Chapman J."/>
            <person name="Pham J."/>
            <person name="Shu S."/>
            <person name="Neupane R."/>
            <person name="Cipriano M."/>
            <person name="Mancuso J."/>
            <person name="Tu H."/>
            <person name="Salamov A."/>
            <person name="Lindquist E."/>
            <person name="Shapiro H."/>
            <person name="Lucas S."/>
            <person name="Grigoriev I.V."/>
            <person name="Cande W.Z."/>
            <person name="Fulton C."/>
            <person name="Rokhsar D.S."/>
            <person name="Dawson S.C."/>
        </authorList>
    </citation>
    <scope>NUCLEOTIDE SEQUENCE [LARGE SCALE GENOMIC DNA]</scope>
    <source>
        <strain evidence="2 3">NEG-M</strain>
    </source>
</reference>
<feature type="transmembrane region" description="Helical" evidence="1">
    <location>
        <begin position="377"/>
        <end position="403"/>
    </location>
</feature>
<dbReference type="OrthoDB" id="10258616at2759"/>
<keyword evidence="3" id="KW-1185">Reference proteome</keyword>
<gene>
    <name evidence="2" type="ORF">NAEGRDRAFT_46189</name>
</gene>
<organism evidence="3">
    <name type="scientific">Naegleria gruberi</name>
    <name type="common">Amoeba</name>
    <dbReference type="NCBI Taxonomy" id="5762"/>
    <lineage>
        <taxon>Eukaryota</taxon>
        <taxon>Discoba</taxon>
        <taxon>Heterolobosea</taxon>
        <taxon>Tetramitia</taxon>
        <taxon>Eutetramitia</taxon>
        <taxon>Vahlkampfiidae</taxon>
        <taxon>Naegleria</taxon>
    </lineage>
</organism>
<dbReference type="InterPro" id="IPR029787">
    <property type="entry name" value="Nucleotide_cyclase"/>
</dbReference>
<keyword evidence="1" id="KW-0472">Membrane</keyword>
<evidence type="ECO:0000256" key="1">
    <source>
        <dbReference type="SAM" id="Phobius"/>
    </source>
</evidence>
<protein>
    <submittedName>
        <fullName evidence="2">Predicted protein</fullName>
    </submittedName>
</protein>
<dbReference type="AlphaFoldDB" id="D2V2K8"/>
<dbReference type="EMBL" id="GG738849">
    <property type="protein sequence ID" value="EFC49079.1"/>
    <property type="molecule type" value="Genomic_DNA"/>
</dbReference>
<accession>D2V2K8</accession>
<dbReference type="RefSeq" id="XP_002681823.1">
    <property type="nucleotide sequence ID" value="XM_002681777.1"/>
</dbReference>
<keyword evidence="1" id="KW-0812">Transmembrane</keyword>
<sequence length="810" mass="91737">MKITPTTASVIENHKEDQSIASFSDDGSFFGTGKKTTCCSLKTFIIVSMIMLVLLCSVSIYVSVFVLMNQSVDELTENVLGLLEEKMSVYIDSVLNEMKNTGMTMADHYNYGLATTDYFRKYFYTPFKVSGLSAGYAFTNPSERYSYTIIGKQGKQEIVYSYQPPGFIGSIRDTYLLNGTLLVLNETIDYTPYNVAKKDFYYVAVSEAARIGKEGAFSYPYIVTNGTLSISFGAKVYDQQLFAQGTKHLKGIARIVKPLSGISDFLEKKVQVFDQGFVIIKESSNDYVIAGSINCTTFDEKSRLSIFDISARNAGKLMKDINSTIGDISKLPKGTSISSNGVDYLVRHVVYEFENIKWDMYVIVVTQDILQTTHISIGVSVGVAVLITLIGIAFSVVLSMIILKPISYLRNQFEFIKIFELENVRHSNSMFNELNQVYTSLSITVKWLKEIKAFVPESVFLQLQQNQNIEEEPIAEKKQEGTDISVSTGLNSSFSDRNRTNDSGTHHKGGLFKLGLTHKECSVVNVRLSNLLKNHSHETVSSIFPKILTSISEAAKVFQCDYQIIALDEYQIIIESKKKKSNLVAQELALKIRKVMDQINQQQDLSETQIECFIGISTRSSYVGNLGTKTSRVYSIISNACKMSQRLSHLASLYRISILVDEQTANNEHFVVRPVDRIIPHNSVFSSNSHQKDTTHDNTPQTIYEIIRESKVEGDEWMYELENKNQNQKILQYHSIFNLFNNNTSVENILSELKEKKVYLETYLMEKGEDVPSKKLLHLINTIEQNRDEKFVEHLLKGYHTTIREYLVEN</sequence>
<evidence type="ECO:0000313" key="3">
    <source>
        <dbReference type="Proteomes" id="UP000006671"/>
    </source>
</evidence>
<proteinExistence type="predicted"/>
<feature type="transmembrane region" description="Helical" evidence="1">
    <location>
        <begin position="44"/>
        <end position="68"/>
    </location>
</feature>
<dbReference type="GeneID" id="8852779"/>